<dbReference type="GO" id="GO:0015833">
    <property type="term" value="P:peptide transport"/>
    <property type="evidence" value="ECO:0007669"/>
    <property type="project" value="TreeGrafter"/>
</dbReference>
<evidence type="ECO:0000259" key="2">
    <source>
        <dbReference type="Pfam" id="PF00496"/>
    </source>
</evidence>
<feature type="domain" description="Solute-binding protein family 5" evidence="2">
    <location>
        <begin position="105"/>
        <end position="469"/>
    </location>
</feature>
<dbReference type="InterPro" id="IPR039424">
    <property type="entry name" value="SBP_5"/>
</dbReference>
<keyword evidence="4" id="KW-1185">Reference proteome</keyword>
<dbReference type="OrthoDB" id="7888869at2"/>
<dbReference type="KEGG" id="cart:PA27867_1007"/>
<dbReference type="Gene3D" id="3.40.190.10">
    <property type="entry name" value="Periplasmic binding protein-like II"/>
    <property type="match status" value="1"/>
</dbReference>
<dbReference type="InterPro" id="IPR030678">
    <property type="entry name" value="Peptide/Ni-bd"/>
</dbReference>
<dbReference type="STRING" id="670052.PA27867_1007"/>
<feature type="chain" id="PRO_5008519887" evidence="1">
    <location>
        <begin position="26"/>
        <end position="564"/>
    </location>
</feature>
<dbReference type="RefSeq" id="WP_066594107.1">
    <property type="nucleotide sequence ID" value="NZ_CP016282.1"/>
</dbReference>
<dbReference type="PATRIC" id="fig|670052.7.peg.1043"/>
<organism evidence="3 4">
    <name type="scientific">Cryobacterium arcticum</name>
    <dbReference type="NCBI Taxonomy" id="670052"/>
    <lineage>
        <taxon>Bacteria</taxon>
        <taxon>Bacillati</taxon>
        <taxon>Actinomycetota</taxon>
        <taxon>Actinomycetes</taxon>
        <taxon>Micrococcales</taxon>
        <taxon>Microbacteriaceae</taxon>
        <taxon>Cryobacterium</taxon>
    </lineage>
</organism>
<dbReference type="AlphaFoldDB" id="A0A1B1BHH3"/>
<evidence type="ECO:0000313" key="4">
    <source>
        <dbReference type="Proteomes" id="UP000092582"/>
    </source>
</evidence>
<gene>
    <name evidence="3" type="ORF">PA27867_1007</name>
</gene>
<evidence type="ECO:0000256" key="1">
    <source>
        <dbReference type="SAM" id="SignalP"/>
    </source>
</evidence>
<feature type="signal peptide" evidence="1">
    <location>
        <begin position="1"/>
        <end position="25"/>
    </location>
</feature>
<dbReference type="InterPro" id="IPR000914">
    <property type="entry name" value="SBP_5_dom"/>
</dbReference>
<accession>A0A1B1BHH3</accession>
<keyword evidence="1" id="KW-0732">Signal</keyword>
<reference evidence="3 4" key="1">
    <citation type="submission" date="2016-06" db="EMBL/GenBank/DDBJ databases">
        <title>Genome sequencing of Cryobacterium arcticum PAMC 27867.</title>
        <authorList>
            <person name="Lee J."/>
            <person name="Kim O.-S."/>
        </authorList>
    </citation>
    <scope>NUCLEOTIDE SEQUENCE [LARGE SCALE GENOMIC DNA]</scope>
    <source>
        <strain evidence="3 4">PAMC 27867</strain>
    </source>
</reference>
<proteinExistence type="predicted"/>
<name>A0A1B1BHH3_9MICO</name>
<dbReference type="PANTHER" id="PTHR30290">
    <property type="entry name" value="PERIPLASMIC BINDING COMPONENT OF ABC TRANSPORTER"/>
    <property type="match status" value="1"/>
</dbReference>
<dbReference type="Gene3D" id="3.10.105.10">
    <property type="entry name" value="Dipeptide-binding Protein, Domain 3"/>
    <property type="match status" value="1"/>
</dbReference>
<dbReference type="EMBL" id="CP016282">
    <property type="protein sequence ID" value="ANP71974.1"/>
    <property type="molecule type" value="Genomic_DNA"/>
</dbReference>
<dbReference type="Pfam" id="PF00496">
    <property type="entry name" value="SBP_bac_5"/>
    <property type="match status" value="1"/>
</dbReference>
<dbReference type="PIRSF" id="PIRSF002741">
    <property type="entry name" value="MppA"/>
    <property type="match status" value="1"/>
</dbReference>
<evidence type="ECO:0000313" key="3">
    <source>
        <dbReference type="EMBL" id="ANP71974.1"/>
    </source>
</evidence>
<dbReference type="Proteomes" id="UP000092582">
    <property type="component" value="Chromosome 1"/>
</dbReference>
<dbReference type="GO" id="GO:1904680">
    <property type="term" value="F:peptide transmembrane transporter activity"/>
    <property type="evidence" value="ECO:0007669"/>
    <property type="project" value="TreeGrafter"/>
</dbReference>
<protein>
    <submittedName>
        <fullName evidence="3">ABC-type transporter, periplasmic subunit</fullName>
    </submittedName>
</protein>
<dbReference type="GO" id="GO:0042597">
    <property type="term" value="C:periplasmic space"/>
    <property type="evidence" value="ECO:0007669"/>
    <property type="project" value="UniProtKB-ARBA"/>
</dbReference>
<sequence precursor="true">MRRRNSAFAAVAVLSASALLLTACAPGNTATDTSSSGPTEELPSTAWTAADAADVSDGGTLNLAINAMPVNWNTYEVDGNEVDSLNTVLPTTGGPIRVAEDGSTELNPDYAVSAEVISDDPQVVEVKLNPDAVWEDGSPITYKDYEATWKAMNGSNEEYLPASSAVFEDITAIERTDTDFDFTMTFDKITADWQSILVGEPGVLPVAAAETPAAFNEGYTSAPLPSSGPFMISNIDTSGQVVTLVRNPKWWGETPKLDTIIVKVIDGGTQATAFGNSETDVLYISSNADAYQTAKKRTDAEIQASGGLTWTHVTMNGSKGPLADVKVRQAIGHAVNRELISESANTPVGVPATTQGSYIFMPGQKGYEDNVGAAIGFDVDAAAKLFDEAGYELNDKGLREKDGKALTLSITVPAETPTNKQRAVQVQADLKDVGVTVELDEVPAAKYFSDYIIPGDYEMTSFSWQGTAFPISSTEALFSPVDSESNFTGITDDSLADLFDQANAELDPDARLKIADKIDKVLAAYVPIVPIAPLPNVYAVKSGLVNYGAKQFQSVDWTMVGWAK</sequence>
<dbReference type="PROSITE" id="PS51257">
    <property type="entry name" value="PROKAR_LIPOPROTEIN"/>
    <property type="match status" value="1"/>
</dbReference>
<dbReference type="GO" id="GO:0043190">
    <property type="term" value="C:ATP-binding cassette (ABC) transporter complex"/>
    <property type="evidence" value="ECO:0007669"/>
    <property type="project" value="InterPro"/>
</dbReference>
<dbReference type="SUPFAM" id="SSF53850">
    <property type="entry name" value="Periplasmic binding protein-like II"/>
    <property type="match status" value="1"/>
</dbReference>
<dbReference type="CDD" id="cd08501">
    <property type="entry name" value="PBP2_Lpqw"/>
    <property type="match status" value="1"/>
</dbReference>
<dbReference type="PANTHER" id="PTHR30290:SF65">
    <property type="entry name" value="MONOACYL PHOSPHATIDYLINOSITOL TETRAMANNOSIDE-BINDING PROTEIN LPQW-RELATED"/>
    <property type="match status" value="1"/>
</dbReference>